<dbReference type="InterPro" id="IPR036322">
    <property type="entry name" value="WD40_repeat_dom_sf"/>
</dbReference>
<evidence type="ECO:0000256" key="1">
    <source>
        <dbReference type="ARBA" id="ARBA00022574"/>
    </source>
</evidence>
<evidence type="ECO:0008006" key="5">
    <source>
        <dbReference type="Google" id="ProtNLM"/>
    </source>
</evidence>
<dbReference type="AlphaFoldDB" id="A0AAV2N3I6"/>
<accession>A0AAV2N3I6</accession>
<dbReference type="Gene3D" id="2.130.10.10">
    <property type="entry name" value="YVTN repeat-like/Quinoprotein amine dehydrogenase"/>
    <property type="match status" value="2"/>
</dbReference>
<dbReference type="Pfam" id="PF00400">
    <property type="entry name" value="WD40"/>
    <property type="match status" value="1"/>
</dbReference>
<protein>
    <recommendedName>
        <fullName evidence="5">Guanine nucleotide-binding protein subunit beta-like protein 1</fullName>
    </recommendedName>
</protein>
<dbReference type="Proteomes" id="UP001497644">
    <property type="component" value="Chromosome 10"/>
</dbReference>
<dbReference type="InterPro" id="IPR001680">
    <property type="entry name" value="WD40_rpt"/>
</dbReference>
<dbReference type="SUPFAM" id="SSF50978">
    <property type="entry name" value="WD40 repeat-like"/>
    <property type="match status" value="1"/>
</dbReference>
<keyword evidence="2" id="KW-0677">Repeat</keyword>
<name>A0AAV2N3I6_9HYME</name>
<dbReference type="InterPro" id="IPR019775">
    <property type="entry name" value="WD40_repeat_CS"/>
</dbReference>
<organism evidence="3 4">
    <name type="scientific">Lasius platythorax</name>
    <dbReference type="NCBI Taxonomy" id="488582"/>
    <lineage>
        <taxon>Eukaryota</taxon>
        <taxon>Metazoa</taxon>
        <taxon>Ecdysozoa</taxon>
        <taxon>Arthropoda</taxon>
        <taxon>Hexapoda</taxon>
        <taxon>Insecta</taxon>
        <taxon>Pterygota</taxon>
        <taxon>Neoptera</taxon>
        <taxon>Endopterygota</taxon>
        <taxon>Hymenoptera</taxon>
        <taxon>Apocrita</taxon>
        <taxon>Aculeata</taxon>
        <taxon>Formicoidea</taxon>
        <taxon>Formicidae</taxon>
        <taxon>Formicinae</taxon>
        <taxon>Lasius</taxon>
        <taxon>Lasius</taxon>
    </lineage>
</organism>
<dbReference type="InterPro" id="IPR015943">
    <property type="entry name" value="WD40/YVTN_repeat-like_dom_sf"/>
</dbReference>
<keyword evidence="4" id="KW-1185">Reference proteome</keyword>
<reference evidence="3" key="1">
    <citation type="submission" date="2024-04" db="EMBL/GenBank/DDBJ databases">
        <authorList>
            <consortium name="Molecular Ecology Group"/>
        </authorList>
    </citation>
    <scope>NUCLEOTIDE SEQUENCE</scope>
</reference>
<gene>
    <name evidence="3" type="ORF">LPLAT_LOCUS1209</name>
</gene>
<dbReference type="SMART" id="SM00320">
    <property type="entry name" value="WD40"/>
    <property type="match status" value="3"/>
</dbReference>
<keyword evidence="1" id="KW-0853">WD repeat</keyword>
<evidence type="ECO:0000313" key="4">
    <source>
        <dbReference type="Proteomes" id="UP001497644"/>
    </source>
</evidence>
<evidence type="ECO:0000256" key="2">
    <source>
        <dbReference type="ARBA" id="ARBA00022737"/>
    </source>
</evidence>
<dbReference type="PANTHER" id="PTHR19854">
    <property type="entry name" value="TRANSDUCIN BETA-LIKE 3"/>
    <property type="match status" value="1"/>
</dbReference>
<dbReference type="EMBL" id="OZ034833">
    <property type="protein sequence ID" value="CAL1674631.1"/>
    <property type="molecule type" value="Genomic_DNA"/>
</dbReference>
<dbReference type="PROSITE" id="PS00678">
    <property type="entry name" value="WD_REPEATS_1"/>
    <property type="match status" value="1"/>
</dbReference>
<evidence type="ECO:0000313" key="3">
    <source>
        <dbReference type="EMBL" id="CAL1674631.1"/>
    </source>
</evidence>
<dbReference type="PANTHER" id="PTHR19854:SF1">
    <property type="entry name" value="GUANINE NUCLEOTIDE-BINDING PROTEIN SUBUNIT BETA-LIKE PROTEIN 1"/>
    <property type="match status" value="1"/>
</dbReference>
<sequence length="320" mass="36328">MPAPPDPKFLLRGNMDENVHSLLFWIDSDVEHLYAGDGRGTIHIWDLRTNRIKDQLSDGDNNACYNLHRTNEADLIVQRRHGVVDVYKANESNWILNKSIDYKCCSFCRSQLLPERNAILVPLDSSAVGILSLKTFNIESTLDPSKLSYSDKLGTIMAMKPLNVNDLVLVVYEGGQLLLWDMKKNDVLSSLTVEQYPMTFDFDVSLMQGILGSASEKLEIFKILPNHTLSHKSTILLERVPGVSVLSIRPDKKLVTAGCWDGSIRLFSWKKLRPLAILREHKESIYDVVYSRREVEAYDTKCLMAATGKNSCISMWDIYN</sequence>
<proteinExistence type="predicted"/>